<reference evidence="1" key="1">
    <citation type="submission" date="2016-07" db="EMBL/GenBank/DDBJ databases">
        <authorList>
            <person name="Bretaudeau A."/>
        </authorList>
    </citation>
    <scope>NUCLEOTIDE SEQUENCE</scope>
    <source>
        <strain evidence="1">Rice</strain>
        <tissue evidence="1">Whole body</tissue>
    </source>
</reference>
<protein>
    <submittedName>
        <fullName evidence="1">SFRICE_014449</fullName>
    </submittedName>
</protein>
<name>A0A2H1WWI4_SPOFR</name>
<dbReference type="EMBL" id="ODYU01011586">
    <property type="protein sequence ID" value="SOQ57418.1"/>
    <property type="molecule type" value="Genomic_DNA"/>
</dbReference>
<accession>A0A2H1WWI4</accession>
<evidence type="ECO:0000313" key="1">
    <source>
        <dbReference type="EMBL" id="SOQ57418.1"/>
    </source>
</evidence>
<dbReference type="AlphaFoldDB" id="A0A2H1WWI4"/>
<gene>
    <name evidence="1" type="ORF">SFRICE_014449</name>
</gene>
<organism evidence="1">
    <name type="scientific">Spodoptera frugiperda</name>
    <name type="common">Fall armyworm</name>
    <dbReference type="NCBI Taxonomy" id="7108"/>
    <lineage>
        <taxon>Eukaryota</taxon>
        <taxon>Metazoa</taxon>
        <taxon>Ecdysozoa</taxon>
        <taxon>Arthropoda</taxon>
        <taxon>Hexapoda</taxon>
        <taxon>Insecta</taxon>
        <taxon>Pterygota</taxon>
        <taxon>Neoptera</taxon>
        <taxon>Endopterygota</taxon>
        <taxon>Lepidoptera</taxon>
        <taxon>Glossata</taxon>
        <taxon>Ditrysia</taxon>
        <taxon>Noctuoidea</taxon>
        <taxon>Noctuidae</taxon>
        <taxon>Amphipyrinae</taxon>
        <taxon>Spodoptera</taxon>
    </lineage>
</organism>
<proteinExistence type="predicted"/>
<sequence>MTSRPETIICGSHKELFHAGIKPATRCTAVSCPTTALTVQSICHHPCSCRGCHLNYVLTIKSF</sequence>